<keyword evidence="3" id="KW-0804">Transcription</keyword>
<protein>
    <submittedName>
        <fullName evidence="6">Transcriptional regulator</fullName>
    </submittedName>
</protein>
<keyword evidence="2" id="KW-0238">DNA-binding</keyword>
<dbReference type="InterPro" id="IPR023187">
    <property type="entry name" value="Tscrpt_reg_MarR-type_CS"/>
</dbReference>
<feature type="region of interest" description="Disordered" evidence="4">
    <location>
        <begin position="141"/>
        <end position="168"/>
    </location>
</feature>
<dbReference type="InterPro" id="IPR036388">
    <property type="entry name" value="WH-like_DNA-bd_sf"/>
</dbReference>
<dbReference type="InterPro" id="IPR039422">
    <property type="entry name" value="MarR/SlyA-like"/>
</dbReference>
<dbReference type="GO" id="GO:0003700">
    <property type="term" value="F:DNA-binding transcription factor activity"/>
    <property type="evidence" value="ECO:0007669"/>
    <property type="project" value="InterPro"/>
</dbReference>
<dbReference type="AlphaFoldDB" id="A0A1W0AZS9"/>
<evidence type="ECO:0000256" key="4">
    <source>
        <dbReference type="SAM" id="MobiDB-lite"/>
    </source>
</evidence>
<dbReference type="STRING" id="1538463.B0T36_07295"/>
<comment type="caution">
    <text evidence="6">The sequence shown here is derived from an EMBL/GenBank/DDBJ whole genome shotgun (WGS) entry which is preliminary data.</text>
</comment>
<accession>A0A1W0AZS9</accession>
<dbReference type="InterPro" id="IPR036390">
    <property type="entry name" value="WH_DNA-bd_sf"/>
</dbReference>
<dbReference type="EMBL" id="MUMY01000002">
    <property type="protein sequence ID" value="ONM50111.1"/>
    <property type="molecule type" value="Genomic_DNA"/>
</dbReference>
<sequence>MSVSSDTAQGLIRELFLIGRAIRATLAHPEEGQLLPGGVGVLVALETKGPCRQVDLAAGLCISPSALSRHVTELVTDGYVSRHPDPSDGRATVIQVTDNGRDLLQRIRMSRAKGLQDVLAEWSEDEAEQARAVVHKLRNTMTAHGHRSAAAEQKAVPEESQVPDVQYS</sequence>
<dbReference type="PROSITE" id="PS01117">
    <property type="entry name" value="HTH_MARR_1"/>
    <property type="match status" value="1"/>
</dbReference>
<dbReference type="OrthoDB" id="4311144at2"/>
<dbReference type="SUPFAM" id="SSF46785">
    <property type="entry name" value="Winged helix' DNA-binding domain"/>
    <property type="match status" value="1"/>
</dbReference>
<dbReference type="PANTHER" id="PTHR33164">
    <property type="entry name" value="TRANSCRIPTIONAL REGULATOR, MARR FAMILY"/>
    <property type="match status" value="1"/>
</dbReference>
<feature type="domain" description="HTH marR-type" evidence="5">
    <location>
        <begin position="8"/>
        <end position="139"/>
    </location>
</feature>
<dbReference type="Gene3D" id="1.10.10.10">
    <property type="entry name" value="Winged helix-like DNA-binding domain superfamily/Winged helix DNA-binding domain"/>
    <property type="match status" value="1"/>
</dbReference>
<dbReference type="GO" id="GO:0003677">
    <property type="term" value="F:DNA binding"/>
    <property type="evidence" value="ECO:0007669"/>
    <property type="project" value="UniProtKB-KW"/>
</dbReference>
<gene>
    <name evidence="6" type="ORF">B0T46_03200</name>
</gene>
<keyword evidence="7" id="KW-1185">Reference proteome</keyword>
<dbReference type="Pfam" id="PF01047">
    <property type="entry name" value="MarR"/>
    <property type="match status" value="1"/>
</dbReference>
<dbReference type="GO" id="GO:0006950">
    <property type="term" value="P:response to stress"/>
    <property type="evidence" value="ECO:0007669"/>
    <property type="project" value="TreeGrafter"/>
</dbReference>
<dbReference type="PANTHER" id="PTHR33164:SF57">
    <property type="entry name" value="MARR-FAMILY TRANSCRIPTIONAL REGULATOR"/>
    <property type="match status" value="1"/>
</dbReference>
<evidence type="ECO:0000256" key="2">
    <source>
        <dbReference type="ARBA" id="ARBA00023125"/>
    </source>
</evidence>
<dbReference type="PROSITE" id="PS50995">
    <property type="entry name" value="HTH_MARR_2"/>
    <property type="match status" value="1"/>
</dbReference>
<evidence type="ECO:0000256" key="3">
    <source>
        <dbReference type="ARBA" id="ARBA00023163"/>
    </source>
</evidence>
<evidence type="ECO:0000313" key="6">
    <source>
        <dbReference type="EMBL" id="ONM50111.1"/>
    </source>
</evidence>
<evidence type="ECO:0000313" key="7">
    <source>
        <dbReference type="Proteomes" id="UP000188836"/>
    </source>
</evidence>
<dbReference type="RefSeq" id="WP_077114930.1">
    <property type="nucleotide sequence ID" value="NZ_LOKT01000004.1"/>
</dbReference>
<evidence type="ECO:0000256" key="1">
    <source>
        <dbReference type="ARBA" id="ARBA00023015"/>
    </source>
</evidence>
<dbReference type="PRINTS" id="PR00598">
    <property type="entry name" value="HTHMARR"/>
</dbReference>
<dbReference type="SMART" id="SM00347">
    <property type="entry name" value="HTH_MARR"/>
    <property type="match status" value="1"/>
</dbReference>
<keyword evidence="1" id="KW-0805">Transcription regulation</keyword>
<reference evidence="6 7" key="1">
    <citation type="journal article" date="2016" name="Antonie Van Leeuwenhoek">
        <title>Nocardia donostiensis sp. nov., isolated from human respiratory specimens.</title>
        <authorList>
            <person name="Ercibengoa M."/>
            <person name="Bell M."/>
            <person name="Marimon J.M."/>
            <person name="Humrighouse B."/>
            <person name="Klenk H.P."/>
            <person name="Potter G."/>
            <person name="Perez-Trallero E."/>
        </authorList>
    </citation>
    <scope>NUCLEOTIDE SEQUENCE [LARGE SCALE GENOMIC DNA]</scope>
    <source>
        <strain evidence="6 7">X1655</strain>
    </source>
</reference>
<proteinExistence type="predicted"/>
<name>A0A1W0AZS9_9NOCA</name>
<evidence type="ECO:0000259" key="5">
    <source>
        <dbReference type="PROSITE" id="PS50995"/>
    </source>
</evidence>
<organism evidence="6 7">
    <name type="scientific">Nocardia donostiensis</name>
    <dbReference type="NCBI Taxonomy" id="1538463"/>
    <lineage>
        <taxon>Bacteria</taxon>
        <taxon>Bacillati</taxon>
        <taxon>Actinomycetota</taxon>
        <taxon>Actinomycetes</taxon>
        <taxon>Mycobacteriales</taxon>
        <taxon>Nocardiaceae</taxon>
        <taxon>Nocardia</taxon>
    </lineage>
</organism>
<dbReference type="Proteomes" id="UP000188836">
    <property type="component" value="Unassembled WGS sequence"/>
</dbReference>
<dbReference type="InterPro" id="IPR000835">
    <property type="entry name" value="HTH_MarR-typ"/>
</dbReference>